<feature type="region of interest" description="Disordered" evidence="1">
    <location>
        <begin position="238"/>
        <end position="276"/>
    </location>
</feature>
<sequence>MGEVLFELEQVLRTKQERLTSGEANILLTSKSRALRDFTAGFLIGSGITWLVIISSTALVASLAATWKLNKFLRVNISGGAAVVFGLWRFGRSIESSVDQILAANGSRLQKELANIMVNKYRDNPWGMQLMTKHFYSEKVYDDSALDQPKLRWRYKNYFSDNVPQSQRTHESDSQGESHSDSHTEAYNEAHSSLKNDPGSKKNEFGSKQVPVSLKPNVDVMGDPLDCVFGYMATAEEIRHPKSSSTPSGAQSRSHKRSHRRRRMRHNDLSPDPVHA</sequence>
<evidence type="ECO:0000313" key="4">
    <source>
        <dbReference type="Proteomes" id="UP001428341"/>
    </source>
</evidence>
<keyword evidence="2" id="KW-0812">Transmembrane</keyword>
<evidence type="ECO:0008006" key="5">
    <source>
        <dbReference type="Google" id="ProtNLM"/>
    </source>
</evidence>
<dbReference type="AlphaFoldDB" id="A0AAP0LR71"/>
<proteinExistence type="predicted"/>
<feature type="transmembrane region" description="Helical" evidence="2">
    <location>
        <begin position="40"/>
        <end position="65"/>
    </location>
</feature>
<organism evidence="3 4">
    <name type="scientific">Citrus x changshan-huyou</name>
    <dbReference type="NCBI Taxonomy" id="2935761"/>
    <lineage>
        <taxon>Eukaryota</taxon>
        <taxon>Viridiplantae</taxon>
        <taxon>Streptophyta</taxon>
        <taxon>Embryophyta</taxon>
        <taxon>Tracheophyta</taxon>
        <taxon>Spermatophyta</taxon>
        <taxon>Magnoliopsida</taxon>
        <taxon>eudicotyledons</taxon>
        <taxon>Gunneridae</taxon>
        <taxon>Pentapetalae</taxon>
        <taxon>rosids</taxon>
        <taxon>malvids</taxon>
        <taxon>Sapindales</taxon>
        <taxon>Rutaceae</taxon>
        <taxon>Aurantioideae</taxon>
        <taxon>Citrus</taxon>
    </lineage>
</organism>
<feature type="compositionally biased region" description="Basic and acidic residues" evidence="1">
    <location>
        <begin position="266"/>
        <end position="276"/>
    </location>
</feature>
<keyword evidence="4" id="KW-1185">Reference proteome</keyword>
<comment type="caution">
    <text evidence="3">The sequence shown here is derived from an EMBL/GenBank/DDBJ whole genome shotgun (WGS) entry which is preliminary data.</text>
</comment>
<gene>
    <name evidence="3" type="ORF">WN944_025769</name>
</gene>
<evidence type="ECO:0000256" key="1">
    <source>
        <dbReference type="SAM" id="MobiDB-lite"/>
    </source>
</evidence>
<dbReference type="PANTHER" id="PTHR35986">
    <property type="entry name" value="EXPRESSED PROTEIN"/>
    <property type="match status" value="1"/>
</dbReference>
<dbReference type="Proteomes" id="UP001428341">
    <property type="component" value="Unassembled WGS sequence"/>
</dbReference>
<accession>A0AAP0LR71</accession>
<feature type="compositionally biased region" description="Basic residues" evidence="1">
    <location>
        <begin position="253"/>
        <end position="265"/>
    </location>
</feature>
<keyword evidence="2" id="KW-0472">Membrane</keyword>
<reference evidence="3 4" key="1">
    <citation type="submission" date="2024-05" db="EMBL/GenBank/DDBJ databases">
        <title>Haplotype-resolved chromosome-level genome assembly of Huyou (Citrus changshanensis).</title>
        <authorList>
            <person name="Miao C."/>
            <person name="Chen W."/>
            <person name="Wu Y."/>
            <person name="Wang L."/>
            <person name="Zhao S."/>
            <person name="Grierson D."/>
            <person name="Xu C."/>
            <person name="Chen K."/>
        </authorList>
    </citation>
    <scope>NUCLEOTIDE SEQUENCE [LARGE SCALE GENOMIC DNA]</scope>
    <source>
        <strain evidence="3">01-14</strain>
        <tissue evidence="3">Leaf</tissue>
    </source>
</reference>
<dbReference type="EMBL" id="JBCGBO010000024">
    <property type="protein sequence ID" value="KAK9182624.1"/>
    <property type="molecule type" value="Genomic_DNA"/>
</dbReference>
<name>A0AAP0LR71_9ROSI</name>
<feature type="region of interest" description="Disordered" evidence="1">
    <location>
        <begin position="162"/>
        <end position="217"/>
    </location>
</feature>
<evidence type="ECO:0000256" key="2">
    <source>
        <dbReference type="SAM" id="Phobius"/>
    </source>
</evidence>
<feature type="transmembrane region" description="Helical" evidence="2">
    <location>
        <begin position="72"/>
        <end position="91"/>
    </location>
</feature>
<protein>
    <recommendedName>
        <fullName evidence="5">Transmembrane protein</fullName>
    </recommendedName>
</protein>
<dbReference type="PANTHER" id="PTHR35986:SF1">
    <property type="entry name" value="OS10G0430800 PROTEIN"/>
    <property type="match status" value="1"/>
</dbReference>
<keyword evidence="2" id="KW-1133">Transmembrane helix</keyword>
<feature type="compositionally biased region" description="Basic and acidic residues" evidence="1">
    <location>
        <begin position="168"/>
        <end position="205"/>
    </location>
</feature>
<evidence type="ECO:0000313" key="3">
    <source>
        <dbReference type="EMBL" id="KAK9182624.1"/>
    </source>
</evidence>